<feature type="region of interest" description="Disordered" evidence="4">
    <location>
        <begin position="202"/>
        <end position="223"/>
    </location>
</feature>
<dbReference type="Pfam" id="PF17829">
    <property type="entry name" value="GH115_C"/>
    <property type="match status" value="1"/>
</dbReference>
<dbReference type="NCBIfam" id="TIGR04183">
    <property type="entry name" value="Por_Secre_tail"/>
    <property type="match status" value="1"/>
</dbReference>
<protein>
    <submittedName>
        <fullName evidence="8">Por secretion system C-terminal sorting domain-containing protein</fullName>
    </submittedName>
</protein>
<evidence type="ECO:0000313" key="9">
    <source>
        <dbReference type="Proteomes" id="UP000184432"/>
    </source>
</evidence>
<evidence type="ECO:0000256" key="1">
    <source>
        <dbReference type="ARBA" id="ARBA00004613"/>
    </source>
</evidence>
<feature type="non-terminal residue" evidence="8">
    <location>
        <position position="1"/>
    </location>
</feature>
<dbReference type="Gene3D" id="2.60.120.1620">
    <property type="match status" value="1"/>
</dbReference>
<name>A0A1M6A0W7_9FLAO</name>
<dbReference type="STRING" id="570521.SAMN04488508_1011"/>
<evidence type="ECO:0000259" key="7">
    <source>
        <dbReference type="Pfam" id="PF24517"/>
    </source>
</evidence>
<dbReference type="InterPro" id="IPR026444">
    <property type="entry name" value="Secre_tail"/>
</dbReference>
<evidence type="ECO:0000256" key="4">
    <source>
        <dbReference type="SAM" id="MobiDB-lite"/>
    </source>
</evidence>
<dbReference type="Pfam" id="PF18962">
    <property type="entry name" value="Por_Secre_tail"/>
    <property type="match status" value="1"/>
</dbReference>
<reference evidence="9" key="1">
    <citation type="submission" date="2016-11" db="EMBL/GenBank/DDBJ databases">
        <authorList>
            <person name="Varghese N."/>
            <person name="Submissions S."/>
        </authorList>
    </citation>
    <scope>NUCLEOTIDE SEQUENCE [LARGE SCALE GENOMIC DNA]</scope>
    <source>
        <strain evidence="9">DSM 22623</strain>
    </source>
</reference>
<organism evidence="8 9">
    <name type="scientific">Aquimarina spongiae</name>
    <dbReference type="NCBI Taxonomy" id="570521"/>
    <lineage>
        <taxon>Bacteria</taxon>
        <taxon>Pseudomonadati</taxon>
        <taxon>Bacteroidota</taxon>
        <taxon>Flavobacteriia</taxon>
        <taxon>Flavobacteriales</taxon>
        <taxon>Flavobacteriaceae</taxon>
        <taxon>Aquimarina</taxon>
    </lineage>
</organism>
<feature type="domain" description="Gylcosyl hydrolase 115 C-terminal" evidence="5">
    <location>
        <begin position="247"/>
        <end position="369"/>
    </location>
</feature>
<feature type="domain" description="Carbohydrate-binding module family 96" evidence="7">
    <location>
        <begin position="14"/>
        <end position="151"/>
    </location>
</feature>
<dbReference type="RefSeq" id="WP_139241881.1">
    <property type="nucleotide sequence ID" value="NZ_FQYP01000001.1"/>
</dbReference>
<dbReference type="AlphaFoldDB" id="A0A1M6A0W7"/>
<dbReference type="NCBIfam" id="NF033679">
    <property type="entry name" value="DNRLRE_dom"/>
    <property type="match status" value="1"/>
</dbReference>
<keyword evidence="2" id="KW-0964">Secreted</keyword>
<keyword evidence="3" id="KW-0732">Signal</keyword>
<gene>
    <name evidence="8" type="ORF">SAMN04488508_1011</name>
</gene>
<dbReference type="EMBL" id="FQYP01000001">
    <property type="protein sequence ID" value="SHI30088.1"/>
    <property type="molecule type" value="Genomic_DNA"/>
</dbReference>
<evidence type="ECO:0000259" key="6">
    <source>
        <dbReference type="Pfam" id="PF18962"/>
    </source>
</evidence>
<dbReference type="InterPro" id="IPR055372">
    <property type="entry name" value="CBM96"/>
</dbReference>
<evidence type="ECO:0000313" key="8">
    <source>
        <dbReference type="EMBL" id="SHI30088.1"/>
    </source>
</evidence>
<evidence type="ECO:0000256" key="3">
    <source>
        <dbReference type="ARBA" id="ARBA00022729"/>
    </source>
</evidence>
<comment type="subcellular location">
    <subcellularLocation>
        <location evidence="1">Secreted</location>
    </subcellularLocation>
</comment>
<accession>A0A1M6A0W7</accession>
<evidence type="ECO:0000259" key="5">
    <source>
        <dbReference type="Pfam" id="PF17829"/>
    </source>
</evidence>
<feature type="domain" description="Secretion system C-terminal sorting" evidence="6">
    <location>
        <begin position="393"/>
        <end position="455"/>
    </location>
</feature>
<keyword evidence="9" id="KW-1185">Reference proteome</keyword>
<evidence type="ECO:0000256" key="2">
    <source>
        <dbReference type="ARBA" id="ARBA00022525"/>
    </source>
</evidence>
<dbReference type="InterPro" id="IPR041437">
    <property type="entry name" value="GH115_C"/>
</dbReference>
<dbReference type="OrthoDB" id="266054at2"/>
<dbReference type="Pfam" id="PF24517">
    <property type="entry name" value="CBM96"/>
    <property type="match status" value="1"/>
</dbReference>
<dbReference type="GO" id="GO:0005576">
    <property type="term" value="C:extracellular region"/>
    <property type="evidence" value="ECO:0007669"/>
    <property type="project" value="UniProtKB-SubCell"/>
</dbReference>
<dbReference type="Proteomes" id="UP000184432">
    <property type="component" value="Unassembled WGS sequence"/>
</dbReference>
<sequence>GNGGGCDNTKVAIASEDAYLQGTTRFNNGDLRVESGNRISYLKFTVPSATETVTAVKLELAVSSDSGSGLIEVFKGTSNNWTEANLSNSNKPGEGAKLGSLNTSYGVSQSYQWTLSGVTPGETISLIVKQTGGNDVSFSSKEGSVAPKLILELECNDGGGDGGDGSGGDCVALEENGVVAVEAEHFVDQTKTTNREWYAFDASTTGTPTPDPDPNHASGASEGGYLEILPDTRVTHSDPLENGVSFSNTPGQVAIINYKVKFTNPGKYFVWVRAHSTGSEDNGVHVGIDGTWPASGQRMQWCSGKNQWTWESKQRTGANHCGEPEKIFINVPTAGVHTISFSMREDGFEMDKFVLSKVYTKPTGTGPTEVLVDCVKNDNKAYSNTLKETKIKVYPNPANDFIQIAGTQEGDEIIIYDLNGRKIYYTKTNSNIKHMDISRLKRGIYIISISGKDKIQFVKQ</sequence>
<proteinExistence type="predicted"/>